<dbReference type="Pfam" id="PF00636">
    <property type="entry name" value="Ribonuclease_3"/>
    <property type="match status" value="1"/>
</dbReference>
<dbReference type="GO" id="GO:0003723">
    <property type="term" value="F:RNA binding"/>
    <property type="evidence" value="ECO:0007669"/>
    <property type="project" value="UniProtKB-UniRule"/>
</dbReference>
<dbReference type="GO" id="GO:0006364">
    <property type="term" value="P:rRNA processing"/>
    <property type="evidence" value="ECO:0007669"/>
    <property type="project" value="TreeGrafter"/>
</dbReference>
<evidence type="ECO:0000313" key="10">
    <source>
        <dbReference type="Proteomes" id="UP000664132"/>
    </source>
</evidence>
<dbReference type="PANTHER" id="PTHR11207:SF0">
    <property type="entry name" value="RIBONUCLEASE 3"/>
    <property type="match status" value="1"/>
</dbReference>
<dbReference type="PROSITE" id="PS50137">
    <property type="entry name" value="DS_RBD"/>
    <property type="match status" value="1"/>
</dbReference>
<keyword evidence="4 5" id="KW-0694">RNA-binding</keyword>
<feature type="domain" description="RNase III" evidence="8">
    <location>
        <begin position="164"/>
        <end position="275"/>
    </location>
</feature>
<keyword evidence="1" id="KW-0540">Nuclease</keyword>
<name>A0A8H7WEQ6_9HELO</name>
<accession>A0A8H7WEQ6</accession>
<dbReference type="InterPro" id="IPR000999">
    <property type="entry name" value="RNase_III_dom"/>
</dbReference>
<dbReference type="InterPro" id="IPR036389">
    <property type="entry name" value="RNase_III_sf"/>
</dbReference>
<feature type="compositionally biased region" description="Basic and acidic residues" evidence="6">
    <location>
        <begin position="31"/>
        <end position="50"/>
    </location>
</feature>
<dbReference type="PANTHER" id="PTHR11207">
    <property type="entry name" value="RIBONUCLEASE III"/>
    <property type="match status" value="1"/>
</dbReference>
<feature type="domain" description="DRBM" evidence="7">
    <location>
        <begin position="335"/>
        <end position="411"/>
    </location>
</feature>
<sequence length="439" mass="49365">MQNFFHRNSKRKHDERGGYEEHNKKHKRHSGQHEEESRISKSMERTRIDPRPSVSSSVTPAQSRKIANLIKALDEALEEDGMDDTLEFIGDEALNRCLDLRTSLGSARSKLDEAGVKSSTDREQRSHDFFNVPNTFSPYSLTPWKSSTIPTTLPPLPKVLDPTLEKSAFIHVACGSGSVTDLSYERLEWIGDAYIELISTLLISQTFPSLLPGKFSQIREGLVKNVTLADFSRKYGFDKRLQIPQANFDVKESDKVKILGDVFEAYVAAVILSDPAEGVSRVSQWLKDIWGMILAKEIINEERKEVKLDSPLWRLRGTAQPVQDIMSKTEKAPLNPKDALQQMIGSKGVRFNYNDLAPPKKDPKTKLPLFTVGVFLDGYGEKDKMLGTGKAFGKKEAGFKAAEMAMANKKAMKFYGDKKRLVQAQLQLEQEALDAQQKS</sequence>
<keyword evidence="3" id="KW-0378">Hydrolase</keyword>
<protein>
    <submittedName>
        <fullName evidence="9">Uncharacterized protein</fullName>
    </submittedName>
</protein>
<dbReference type="PROSITE" id="PS50142">
    <property type="entry name" value="RNASE_3_2"/>
    <property type="match status" value="1"/>
</dbReference>
<reference evidence="9" key="1">
    <citation type="submission" date="2021-02" db="EMBL/GenBank/DDBJ databases">
        <title>Genome sequence Cadophora malorum strain M34.</title>
        <authorList>
            <person name="Stefanovic E."/>
            <person name="Vu D."/>
            <person name="Scully C."/>
            <person name="Dijksterhuis J."/>
            <person name="Roader J."/>
            <person name="Houbraken J."/>
        </authorList>
    </citation>
    <scope>NUCLEOTIDE SEQUENCE</scope>
    <source>
        <strain evidence="9">M34</strain>
    </source>
</reference>
<dbReference type="GO" id="GO:0006369">
    <property type="term" value="P:termination of RNA polymerase II transcription"/>
    <property type="evidence" value="ECO:0007669"/>
    <property type="project" value="TreeGrafter"/>
</dbReference>
<dbReference type="CDD" id="cd00593">
    <property type="entry name" value="RIBOc"/>
    <property type="match status" value="1"/>
</dbReference>
<dbReference type="AlphaFoldDB" id="A0A8H7WEQ6"/>
<dbReference type="EMBL" id="JAFJYH010000034">
    <property type="protein sequence ID" value="KAG4423421.1"/>
    <property type="molecule type" value="Genomic_DNA"/>
</dbReference>
<dbReference type="InterPro" id="IPR014720">
    <property type="entry name" value="dsRBD_dom"/>
</dbReference>
<proteinExistence type="predicted"/>
<comment type="caution">
    <text evidence="9">The sequence shown here is derived from an EMBL/GenBank/DDBJ whole genome shotgun (WGS) entry which is preliminary data.</text>
</comment>
<feature type="compositionally biased region" description="Basic and acidic residues" evidence="6">
    <location>
        <begin position="12"/>
        <end position="23"/>
    </location>
</feature>
<dbReference type="SUPFAM" id="SSF54768">
    <property type="entry name" value="dsRNA-binding domain-like"/>
    <property type="match status" value="1"/>
</dbReference>
<evidence type="ECO:0000256" key="6">
    <source>
        <dbReference type="SAM" id="MobiDB-lite"/>
    </source>
</evidence>
<dbReference type="Gene3D" id="1.10.1520.10">
    <property type="entry name" value="Ribonuclease III domain"/>
    <property type="match status" value="1"/>
</dbReference>
<dbReference type="OrthoDB" id="2392202at2759"/>
<dbReference type="GO" id="GO:0004525">
    <property type="term" value="F:ribonuclease III activity"/>
    <property type="evidence" value="ECO:0007669"/>
    <property type="project" value="InterPro"/>
</dbReference>
<dbReference type="GO" id="GO:0034475">
    <property type="term" value="P:U4 snRNA 3'-end processing"/>
    <property type="evidence" value="ECO:0007669"/>
    <property type="project" value="TreeGrafter"/>
</dbReference>
<keyword evidence="10" id="KW-1185">Reference proteome</keyword>
<evidence type="ECO:0000313" key="9">
    <source>
        <dbReference type="EMBL" id="KAG4423421.1"/>
    </source>
</evidence>
<evidence type="ECO:0000256" key="4">
    <source>
        <dbReference type="ARBA" id="ARBA00022884"/>
    </source>
</evidence>
<evidence type="ECO:0000256" key="5">
    <source>
        <dbReference type="PROSITE-ProRule" id="PRU00266"/>
    </source>
</evidence>
<dbReference type="Gene3D" id="3.30.160.20">
    <property type="match status" value="1"/>
</dbReference>
<gene>
    <name evidence="9" type="ORF">IFR04_003388</name>
</gene>
<dbReference type="SUPFAM" id="SSF69065">
    <property type="entry name" value="RNase III domain-like"/>
    <property type="match status" value="1"/>
</dbReference>
<organism evidence="9 10">
    <name type="scientific">Cadophora malorum</name>
    <dbReference type="NCBI Taxonomy" id="108018"/>
    <lineage>
        <taxon>Eukaryota</taxon>
        <taxon>Fungi</taxon>
        <taxon>Dikarya</taxon>
        <taxon>Ascomycota</taxon>
        <taxon>Pezizomycotina</taxon>
        <taxon>Leotiomycetes</taxon>
        <taxon>Helotiales</taxon>
        <taxon>Ploettnerulaceae</taxon>
        <taxon>Cadophora</taxon>
    </lineage>
</organism>
<evidence type="ECO:0000256" key="2">
    <source>
        <dbReference type="ARBA" id="ARBA00022759"/>
    </source>
</evidence>
<evidence type="ECO:0000259" key="8">
    <source>
        <dbReference type="PROSITE" id="PS50142"/>
    </source>
</evidence>
<evidence type="ECO:0000259" key="7">
    <source>
        <dbReference type="PROSITE" id="PS50137"/>
    </source>
</evidence>
<dbReference type="Proteomes" id="UP000664132">
    <property type="component" value="Unassembled WGS sequence"/>
</dbReference>
<dbReference type="SMART" id="SM00535">
    <property type="entry name" value="RIBOc"/>
    <property type="match status" value="1"/>
</dbReference>
<dbReference type="GO" id="GO:0005654">
    <property type="term" value="C:nucleoplasm"/>
    <property type="evidence" value="ECO:0007669"/>
    <property type="project" value="TreeGrafter"/>
</dbReference>
<keyword evidence="2" id="KW-0255">Endonuclease</keyword>
<evidence type="ECO:0000256" key="3">
    <source>
        <dbReference type="ARBA" id="ARBA00022801"/>
    </source>
</evidence>
<evidence type="ECO:0000256" key="1">
    <source>
        <dbReference type="ARBA" id="ARBA00022722"/>
    </source>
</evidence>
<feature type="region of interest" description="Disordered" evidence="6">
    <location>
        <begin position="1"/>
        <end position="61"/>
    </location>
</feature>